<dbReference type="Proteomes" id="UP000623678">
    <property type="component" value="Unassembled WGS sequence"/>
</dbReference>
<dbReference type="SUPFAM" id="SSF55174">
    <property type="entry name" value="Alpha-L RNA-binding motif"/>
    <property type="match status" value="1"/>
</dbReference>
<dbReference type="InterPro" id="IPR002942">
    <property type="entry name" value="S4_RNA-bd"/>
</dbReference>
<dbReference type="CDD" id="cd02553">
    <property type="entry name" value="PseudoU_synth_RsuA"/>
    <property type="match status" value="1"/>
</dbReference>
<evidence type="ECO:0000313" key="8">
    <source>
        <dbReference type="Proteomes" id="UP000623678"/>
    </source>
</evidence>
<keyword evidence="2 4" id="KW-0694">RNA-binding</keyword>
<dbReference type="CDD" id="cd00165">
    <property type="entry name" value="S4"/>
    <property type="match status" value="1"/>
</dbReference>
<proteinExistence type="inferred from homology"/>
<name>A0A926ETU2_9FIRM</name>
<dbReference type="SMART" id="SM00363">
    <property type="entry name" value="S4"/>
    <property type="match status" value="1"/>
</dbReference>
<dbReference type="InterPro" id="IPR020103">
    <property type="entry name" value="PsdUridine_synth_cat_dom_sf"/>
</dbReference>
<dbReference type="PROSITE" id="PS50889">
    <property type="entry name" value="S4"/>
    <property type="match status" value="1"/>
</dbReference>
<dbReference type="InterPro" id="IPR050343">
    <property type="entry name" value="RsuA_PseudoU_synthase"/>
</dbReference>
<dbReference type="Gene3D" id="3.30.70.580">
    <property type="entry name" value="Pseudouridine synthase I, catalytic domain, N-terminal subdomain"/>
    <property type="match status" value="1"/>
</dbReference>
<evidence type="ECO:0000256" key="2">
    <source>
        <dbReference type="ARBA" id="ARBA00022884"/>
    </source>
</evidence>
<evidence type="ECO:0000259" key="6">
    <source>
        <dbReference type="SMART" id="SM00363"/>
    </source>
</evidence>
<keyword evidence="8" id="KW-1185">Reference proteome</keyword>
<dbReference type="Pfam" id="PF00849">
    <property type="entry name" value="PseudoU_synth_2"/>
    <property type="match status" value="1"/>
</dbReference>
<dbReference type="InterPro" id="IPR006145">
    <property type="entry name" value="PsdUridine_synth_RsuA/RluA"/>
</dbReference>
<evidence type="ECO:0000256" key="3">
    <source>
        <dbReference type="ARBA" id="ARBA00023235"/>
    </source>
</evidence>
<dbReference type="EC" id="5.4.99.-" evidence="5"/>
<dbReference type="EMBL" id="JACRTD010000010">
    <property type="protein sequence ID" value="MBC8586369.1"/>
    <property type="molecule type" value="Genomic_DNA"/>
</dbReference>
<dbReference type="GO" id="GO:0120159">
    <property type="term" value="F:rRNA pseudouridine synthase activity"/>
    <property type="evidence" value="ECO:0007669"/>
    <property type="project" value="UniProtKB-ARBA"/>
</dbReference>
<dbReference type="InterPro" id="IPR018496">
    <property type="entry name" value="PsdUridine_synth_RsuA/RluB_CS"/>
</dbReference>
<evidence type="ECO:0000256" key="4">
    <source>
        <dbReference type="PROSITE-ProRule" id="PRU00182"/>
    </source>
</evidence>
<dbReference type="InterPro" id="IPR042092">
    <property type="entry name" value="PsdUridine_s_RsuA/RluB/E/F_cat"/>
</dbReference>
<dbReference type="InterPro" id="IPR036986">
    <property type="entry name" value="S4_RNA-bd_sf"/>
</dbReference>
<gene>
    <name evidence="7" type="ORF">H8705_12340</name>
</gene>
<reference evidence="7" key="1">
    <citation type="submission" date="2020-08" db="EMBL/GenBank/DDBJ databases">
        <title>Genome public.</title>
        <authorList>
            <person name="Liu C."/>
            <person name="Sun Q."/>
        </authorList>
    </citation>
    <scope>NUCLEOTIDE SEQUENCE</scope>
    <source>
        <strain evidence="7">NSJ-64</strain>
    </source>
</reference>
<dbReference type="PROSITE" id="PS01149">
    <property type="entry name" value="PSI_RSU"/>
    <property type="match status" value="1"/>
</dbReference>
<protein>
    <recommendedName>
        <fullName evidence="5">Pseudouridine synthase</fullName>
        <ecNumber evidence="5">5.4.99.-</ecNumber>
    </recommendedName>
</protein>
<dbReference type="GO" id="GO:0003723">
    <property type="term" value="F:RNA binding"/>
    <property type="evidence" value="ECO:0007669"/>
    <property type="project" value="UniProtKB-KW"/>
</dbReference>
<accession>A0A926ETU2</accession>
<evidence type="ECO:0000256" key="1">
    <source>
        <dbReference type="ARBA" id="ARBA00008348"/>
    </source>
</evidence>
<dbReference type="AlphaFoldDB" id="A0A926ETU2"/>
<comment type="similarity">
    <text evidence="1 5">Belongs to the pseudouridine synthase RsuA family.</text>
</comment>
<dbReference type="SUPFAM" id="SSF55120">
    <property type="entry name" value="Pseudouridine synthase"/>
    <property type="match status" value="1"/>
</dbReference>
<dbReference type="InterPro" id="IPR000748">
    <property type="entry name" value="PsdUridine_synth_RsuA/RluB/E/F"/>
</dbReference>
<dbReference type="PANTHER" id="PTHR47683:SF4">
    <property type="entry name" value="PSEUDOURIDINE SYNTHASE"/>
    <property type="match status" value="1"/>
</dbReference>
<organism evidence="7 8">
    <name type="scientific">Youxingia wuxianensis</name>
    <dbReference type="NCBI Taxonomy" id="2763678"/>
    <lineage>
        <taxon>Bacteria</taxon>
        <taxon>Bacillati</taxon>
        <taxon>Bacillota</taxon>
        <taxon>Clostridia</taxon>
        <taxon>Eubacteriales</taxon>
        <taxon>Oscillospiraceae</taxon>
        <taxon>Youxingia</taxon>
    </lineage>
</organism>
<dbReference type="Gene3D" id="3.10.290.10">
    <property type="entry name" value="RNA-binding S4 domain"/>
    <property type="match status" value="1"/>
</dbReference>
<dbReference type="RefSeq" id="WP_262396090.1">
    <property type="nucleotide sequence ID" value="NZ_JACRTD010000010.1"/>
</dbReference>
<dbReference type="Pfam" id="PF01479">
    <property type="entry name" value="S4"/>
    <property type="match status" value="1"/>
</dbReference>
<dbReference type="InterPro" id="IPR020094">
    <property type="entry name" value="TruA/RsuA/RluB/E/F_N"/>
</dbReference>
<comment type="caution">
    <text evidence="7">The sequence shown here is derived from an EMBL/GenBank/DDBJ whole genome shotgun (WGS) entry which is preliminary data.</text>
</comment>
<sequence>MAFSKGRDRIDKVVAAQTSLSRKDVHKLLSKGKVTLNGEVVRNFDSRVDMEKDRLEIEGKVLHLRRYSYLMLNKPQGVVCATQDAALPTVIDLVPQQLRRKGLFPAGRLDKDTEGFVLITNDGELAHRILSPKSHVPKTYTALLDKPAGEEIAAAFHKGVVLDGVKCLPAQLEVLEDDGKKVRVVIRQGMYHQIKRMFLAFGITVEYLRREKIGGLSLDEDLQLGKCRELSQNEVELLRLK</sequence>
<dbReference type="Gene3D" id="3.30.70.1560">
    <property type="entry name" value="Alpha-L RNA-binding motif"/>
    <property type="match status" value="1"/>
</dbReference>
<keyword evidence="3 5" id="KW-0413">Isomerase</keyword>
<feature type="domain" description="RNA-binding S4" evidence="6">
    <location>
        <begin position="8"/>
        <end position="70"/>
    </location>
</feature>
<dbReference type="NCBIfam" id="TIGR00093">
    <property type="entry name" value="pseudouridine synthase"/>
    <property type="match status" value="1"/>
</dbReference>
<dbReference type="PANTHER" id="PTHR47683">
    <property type="entry name" value="PSEUDOURIDINE SYNTHASE FAMILY PROTEIN-RELATED"/>
    <property type="match status" value="1"/>
</dbReference>
<dbReference type="GO" id="GO:0000455">
    <property type="term" value="P:enzyme-directed rRNA pseudouridine synthesis"/>
    <property type="evidence" value="ECO:0007669"/>
    <property type="project" value="UniProtKB-ARBA"/>
</dbReference>
<evidence type="ECO:0000313" key="7">
    <source>
        <dbReference type="EMBL" id="MBC8586369.1"/>
    </source>
</evidence>
<evidence type="ECO:0000256" key="5">
    <source>
        <dbReference type="RuleBase" id="RU003887"/>
    </source>
</evidence>